<dbReference type="AlphaFoldDB" id="A0A9Q1I4C5"/>
<dbReference type="InterPro" id="IPR036443">
    <property type="entry name" value="Znf_RanBP2_sf"/>
</dbReference>
<keyword evidence="6" id="KW-1185">Reference proteome</keyword>
<name>A0A9Q1I4C5_CONCO</name>
<dbReference type="InterPro" id="IPR016563">
    <property type="entry name" value="Npl4"/>
</dbReference>
<dbReference type="InterPro" id="IPR007717">
    <property type="entry name" value="NPL4_C"/>
</dbReference>
<keyword evidence="2" id="KW-0863">Zinc-finger</keyword>
<dbReference type="GO" id="GO:0008270">
    <property type="term" value="F:zinc ion binding"/>
    <property type="evidence" value="ECO:0007669"/>
    <property type="project" value="UniProtKB-KW"/>
</dbReference>
<organism evidence="5 6">
    <name type="scientific">Conger conger</name>
    <name type="common">Conger eel</name>
    <name type="synonym">Muraena conger</name>
    <dbReference type="NCBI Taxonomy" id="82655"/>
    <lineage>
        <taxon>Eukaryota</taxon>
        <taxon>Metazoa</taxon>
        <taxon>Chordata</taxon>
        <taxon>Craniata</taxon>
        <taxon>Vertebrata</taxon>
        <taxon>Euteleostomi</taxon>
        <taxon>Actinopterygii</taxon>
        <taxon>Neopterygii</taxon>
        <taxon>Teleostei</taxon>
        <taxon>Anguilliformes</taxon>
        <taxon>Congridae</taxon>
        <taxon>Conger</taxon>
    </lineage>
</organism>
<dbReference type="EMBL" id="JAFJMO010000002">
    <property type="protein sequence ID" value="KAJ8283152.1"/>
    <property type="molecule type" value="Genomic_DNA"/>
</dbReference>
<dbReference type="InterPro" id="IPR001876">
    <property type="entry name" value="Znf_RanBP2"/>
</dbReference>
<dbReference type="Proteomes" id="UP001152803">
    <property type="component" value="Unassembled WGS sequence"/>
</dbReference>
<dbReference type="SMART" id="SM00547">
    <property type="entry name" value="ZnF_RBZ"/>
    <property type="match status" value="1"/>
</dbReference>
<evidence type="ECO:0000259" key="4">
    <source>
        <dbReference type="PROSITE" id="PS01358"/>
    </source>
</evidence>
<evidence type="ECO:0000313" key="6">
    <source>
        <dbReference type="Proteomes" id="UP001152803"/>
    </source>
</evidence>
<feature type="domain" description="RanBP2-type" evidence="4">
    <location>
        <begin position="225"/>
        <end position="244"/>
    </location>
</feature>
<reference evidence="5" key="1">
    <citation type="journal article" date="2023" name="Science">
        <title>Genome structures resolve the early diversification of teleost fishes.</title>
        <authorList>
            <person name="Parey E."/>
            <person name="Louis A."/>
            <person name="Montfort J."/>
            <person name="Bouchez O."/>
            <person name="Roques C."/>
            <person name="Iampietro C."/>
            <person name="Lluch J."/>
            <person name="Castinel A."/>
            <person name="Donnadieu C."/>
            <person name="Desvignes T."/>
            <person name="Floi Bucao C."/>
            <person name="Jouanno E."/>
            <person name="Wen M."/>
            <person name="Mejri S."/>
            <person name="Dirks R."/>
            <person name="Jansen H."/>
            <person name="Henkel C."/>
            <person name="Chen W.J."/>
            <person name="Zahm M."/>
            <person name="Cabau C."/>
            <person name="Klopp C."/>
            <person name="Thompson A.W."/>
            <person name="Robinson-Rechavi M."/>
            <person name="Braasch I."/>
            <person name="Lecointre G."/>
            <person name="Bobe J."/>
            <person name="Postlethwait J.H."/>
            <person name="Berthelot C."/>
            <person name="Roest Crollius H."/>
            <person name="Guiguen Y."/>
        </authorList>
    </citation>
    <scope>NUCLEOTIDE SEQUENCE</scope>
    <source>
        <strain evidence="5">Concon-B</strain>
    </source>
</reference>
<dbReference type="Gene3D" id="2.30.30.380">
    <property type="entry name" value="Zn-finger domain of Sec23/24"/>
    <property type="match status" value="1"/>
</dbReference>
<dbReference type="SUPFAM" id="SSF90209">
    <property type="entry name" value="Ran binding protein zinc finger-like"/>
    <property type="match status" value="1"/>
</dbReference>
<comment type="caution">
    <text evidence="5">The sequence shown here is derived from an EMBL/GenBank/DDBJ whole genome shotgun (WGS) entry which is preliminary data.</text>
</comment>
<dbReference type="OrthoDB" id="10251089at2759"/>
<dbReference type="GO" id="GO:0031625">
    <property type="term" value="F:ubiquitin protein ligase binding"/>
    <property type="evidence" value="ECO:0007669"/>
    <property type="project" value="TreeGrafter"/>
</dbReference>
<protein>
    <recommendedName>
        <fullName evidence="4">RanBP2-type domain-containing protein</fullName>
    </recommendedName>
</protein>
<proteinExistence type="predicted"/>
<dbReference type="GO" id="GO:0043130">
    <property type="term" value="F:ubiquitin binding"/>
    <property type="evidence" value="ECO:0007669"/>
    <property type="project" value="TreeGrafter"/>
</dbReference>
<dbReference type="Pfam" id="PF05021">
    <property type="entry name" value="NPL4"/>
    <property type="match status" value="1"/>
</dbReference>
<keyword evidence="3" id="KW-0862">Zinc</keyword>
<dbReference type="PANTHER" id="PTHR12710">
    <property type="entry name" value="NUCLEAR PROTEIN LOCALIZATION 4"/>
    <property type="match status" value="1"/>
</dbReference>
<sequence>MRVQCAWGPDNQVHFEGYQVSNQCMALVGDECLLPCKDAPELGYAKESSTEQYAPDVFYTDKDKFGNDITYLARPLPVEYLIIDVSFHDNRCLSDSSRLQSLLHVQLPHRFPIENHDVLGETQDFHSLASYLSQSSSSRFLDLVSDFHLLLFLVTNDVMPLKDSIGLLLEAVKSSNEELAQTWKKSEQWATIEQLCGTVGGQTSGPQEYGAMGGPSVPASSSAMWSCLHCTFMNQPGTELCEMCSLPRS</sequence>
<dbReference type="FunFam" id="2.30.30.380:FF:000008">
    <property type="entry name" value="nuclear protein localization protein 4 homolog"/>
    <property type="match status" value="1"/>
</dbReference>
<dbReference type="PROSITE" id="PS01358">
    <property type="entry name" value="ZF_RANBP2_1"/>
    <property type="match status" value="1"/>
</dbReference>
<accession>A0A9Q1I4C5</accession>
<evidence type="ECO:0000313" key="5">
    <source>
        <dbReference type="EMBL" id="KAJ8283152.1"/>
    </source>
</evidence>
<evidence type="ECO:0000256" key="2">
    <source>
        <dbReference type="ARBA" id="ARBA00022771"/>
    </source>
</evidence>
<gene>
    <name evidence="5" type="ORF">COCON_G00020020</name>
</gene>
<evidence type="ECO:0000256" key="1">
    <source>
        <dbReference type="ARBA" id="ARBA00022723"/>
    </source>
</evidence>
<evidence type="ECO:0000256" key="3">
    <source>
        <dbReference type="ARBA" id="ARBA00022833"/>
    </source>
</evidence>
<dbReference type="GO" id="GO:0005634">
    <property type="term" value="C:nucleus"/>
    <property type="evidence" value="ECO:0007669"/>
    <property type="project" value="TreeGrafter"/>
</dbReference>
<dbReference type="GO" id="GO:0006511">
    <property type="term" value="P:ubiquitin-dependent protein catabolic process"/>
    <property type="evidence" value="ECO:0007669"/>
    <property type="project" value="InterPro"/>
</dbReference>
<keyword evidence="1" id="KW-0479">Metal-binding</keyword>
<dbReference type="PANTHER" id="PTHR12710:SF0">
    <property type="entry name" value="NUCLEAR PROTEIN LOCALIZATION PROTEIN 4 HOMOLOG"/>
    <property type="match status" value="1"/>
</dbReference>